<dbReference type="InterPro" id="IPR000631">
    <property type="entry name" value="CARKD"/>
</dbReference>
<dbReference type="NCBIfam" id="TIGR00197">
    <property type="entry name" value="yjeF_nterm"/>
    <property type="match status" value="1"/>
</dbReference>
<dbReference type="PANTHER" id="PTHR13612:SF0">
    <property type="entry name" value="ENHANCER OF MRNA-DECAPPING PROTEIN 3"/>
    <property type="match status" value="1"/>
</dbReference>
<feature type="non-terminal residue" evidence="3">
    <location>
        <position position="249"/>
    </location>
</feature>
<evidence type="ECO:0000259" key="1">
    <source>
        <dbReference type="PROSITE" id="PS51383"/>
    </source>
</evidence>
<protein>
    <submittedName>
        <fullName evidence="3">Bifunctional NAD(P)H-hydrate repair enzyme Nnr</fullName>
    </submittedName>
</protein>
<sequence>MKIFPSSTLKRLDAYTIESENIAFIDLMERAARVITDALIHRWPKEVPIVVFAGPGNNGGDALAVARMLIQKGHKVEIYLFNIKGHLSADCQTNKELLQAVDGVSFTEVNKTFTPPQLDANALIIDGLFGTGLKNSLSGGFAAVVDYINNAPATVISLDIPSGLGSEECSPNKWESIVRADFTLSLQLPKLAFLFPENEEIIGEWQLLDIGLSREGIEKLASNYSLVEEDEIRSLIKPRKKFSHKGDFG</sequence>
<dbReference type="HAMAP" id="MF_01966">
    <property type="entry name" value="NADHX_epimerase"/>
    <property type="match status" value="1"/>
</dbReference>
<dbReference type="GO" id="GO:0033962">
    <property type="term" value="P:P-body assembly"/>
    <property type="evidence" value="ECO:0007669"/>
    <property type="project" value="TreeGrafter"/>
</dbReference>
<dbReference type="PROSITE" id="PS51383">
    <property type="entry name" value="YJEF_C_3"/>
    <property type="match status" value="1"/>
</dbReference>
<evidence type="ECO:0000313" key="3">
    <source>
        <dbReference type="EMBL" id="KAA6308302.1"/>
    </source>
</evidence>
<feature type="domain" description="YjeF C-terminal" evidence="1">
    <location>
        <begin position="228"/>
        <end position="249"/>
    </location>
</feature>
<dbReference type="GO" id="GO:0000932">
    <property type="term" value="C:P-body"/>
    <property type="evidence" value="ECO:0007669"/>
    <property type="project" value="TreeGrafter"/>
</dbReference>
<name>A0A5J4PGA0_9ZZZZ</name>
<accession>A0A5J4PGA0</accession>
<proteinExistence type="inferred from homology"/>
<comment type="caution">
    <text evidence="3">The sequence shown here is derived from an EMBL/GenBank/DDBJ whole genome shotgun (WGS) entry which is preliminary data.</text>
</comment>
<dbReference type="AlphaFoldDB" id="A0A5J4PGA0"/>
<dbReference type="GO" id="GO:0031087">
    <property type="term" value="P:deadenylation-independent decapping of nuclear-transcribed mRNA"/>
    <property type="evidence" value="ECO:0007669"/>
    <property type="project" value="TreeGrafter"/>
</dbReference>
<dbReference type="InterPro" id="IPR036652">
    <property type="entry name" value="YjeF_N_dom_sf"/>
</dbReference>
<dbReference type="GO" id="GO:0003729">
    <property type="term" value="F:mRNA binding"/>
    <property type="evidence" value="ECO:0007669"/>
    <property type="project" value="TreeGrafter"/>
</dbReference>
<dbReference type="PANTHER" id="PTHR13612">
    <property type="entry name" value="ENHANCER OF MRNA-DECAPPING PROTEIN 3"/>
    <property type="match status" value="1"/>
</dbReference>
<evidence type="ECO:0000259" key="2">
    <source>
        <dbReference type="PROSITE" id="PS51385"/>
    </source>
</evidence>
<feature type="domain" description="YjeF N-terminal" evidence="2">
    <location>
        <begin position="9"/>
        <end position="218"/>
    </location>
</feature>
<dbReference type="GO" id="GO:0016836">
    <property type="term" value="F:hydro-lyase activity"/>
    <property type="evidence" value="ECO:0007669"/>
    <property type="project" value="InterPro"/>
</dbReference>
<reference evidence="3" key="1">
    <citation type="submission" date="2019-03" db="EMBL/GenBank/DDBJ databases">
        <title>Single cell metagenomics reveals metabolic interactions within the superorganism composed of flagellate Streblomastix strix and complex community of Bacteroidetes bacteria on its surface.</title>
        <authorList>
            <person name="Treitli S.C."/>
            <person name="Kolisko M."/>
            <person name="Husnik F."/>
            <person name="Keeling P."/>
            <person name="Hampl V."/>
        </authorList>
    </citation>
    <scope>NUCLEOTIDE SEQUENCE</scope>
    <source>
        <strain evidence="3">STM</strain>
    </source>
</reference>
<gene>
    <name evidence="3" type="ORF">EZS27_040017</name>
</gene>
<dbReference type="PROSITE" id="PS51385">
    <property type="entry name" value="YJEF_N"/>
    <property type="match status" value="1"/>
</dbReference>
<organism evidence="3">
    <name type="scientific">termite gut metagenome</name>
    <dbReference type="NCBI Taxonomy" id="433724"/>
    <lineage>
        <taxon>unclassified sequences</taxon>
        <taxon>metagenomes</taxon>
        <taxon>organismal metagenomes</taxon>
    </lineage>
</organism>
<dbReference type="Gene3D" id="3.40.50.10260">
    <property type="entry name" value="YjeF N-terminal domain"/>
    <property type="match status" value="1"/>
</dbReference>
<dbReference type="Pfam" id="PF03853">
    <property type="entry name" value="YjeF_N"/>
    <property type="match status" value="1"/>
</dbReference>
<dbReference type="EMBL" id="SNRY01008564">
    <property type="protein sequence ID" value="KAA6308302.1"/>
    <property type="molecule type" value="Genomic_DNA"/>
</dbReference>
<dbReference type="InterPro" id="IPR004443">
    <property type="entry name" value="YjeF_N_dom"/>
</dbReference>
<dbReference type="SUPFAM" id="SSF64153">
    <property type="entry name" value="YjeF N-terminal domain-like"/>
    <property type="match status" value="1"/>
</dbReference>